<feature type="domain" description="DUF4123" evidence="1">
    <location>
        <begin position="17"/>
        <end position="121"/>
    </location>
</feature>
<dbReference type="Proteomes" id="UP001212189">
    <property type="component" value="Chromosome"/>
</dbReference>
<name>A0AAF0AIW0_9GAMM</name>
<sequence length="272" mass="31340">MKNIFQMEYKAPSEHGYAIVDRLLIPDLDEQVEKIELISPVLEPQAHLYPWLVSMHDLPYRYWEEMIKASEGLAGEPPLIKFFFNSSQPLDQLKRNLVNALYVKDTDGAGYIVRYYDPSVFFQYCWFLGSAGIKKLLSMDDAFEVTFYHVGQWLTLPARQHEKYGSAHSKVSVADFVLFSKSIKSINNMTARTQSIPEKLQQSAHVYQALALAIKEFGLQQASDLESFATLYLEHNKDFYKEEAFQRILKQSVGNPGYFHLESTYLLKHGGF</sequence>
<keyword evidence="3" id="KW-1185">Reference proteome</keyword>
<dbReference type="AlphaFoldDB" id="A0AAF0AIW0"/>
<evidence type="ECO:0000259" key="1">
    <source>
        <dbReference type="Pfam" id="PF13503"/>
    </source>
</evidence>
<evidence type="ECO:0000313" key="3">
    <source>
        <dbReference type="Proteomes" id="UP001212189"/>
    </source>
</evidence>
<dbReference type="EMBL" id="CP114976">
    <property type="protein sequence ID" value="WBE24835.1"/>
    <property type="molecule type" value="Genomic_DNA"/>
</dbReference>
<evidence type="ECO:0000313" key="2">
    <source>
        <dbReference type="EMBL" id="WBE24835.1"/>
    </source>
</evidence>
<accession>A0AAF0AIW0</accession>
<dbReference type="RefSeq" id="WP_269817778.1">
    <property type="nucleotide sequence ID" value="NZ_CP114976.1"/>
</dbReference>
<gene>
    <name evidence="2" type="ORF">O6P33_10770</name>
</gene>
<organism evidence="2 3">
    <name type="scientific">Denitrificimonas caeni</name>
    <dbReference type="NCBI Taxonomy" id="521720"/>
    <lineage>
        <taxon>Bacteria</taxon>
        <taxon>Pseudomonadati</taxon>
        <taxon>Pseudomonadota</taxon>
        <taxon>Gammaproteobacteria</taxon>
        <taxon>Pseudomonadales</taxon>
        <taxon>Pseudomonadaceae</taxon>
        <taxon>Denitrificimonas</taxon>
    </lineage>
</organism>
<proteinExistence type="predicted"/>
<protein>
    <submittedName>
        <fullName evidence="2">DUF4123 domain-containing protein</fullName>
    </submittedName>
</protein>
<dbReference type="Pfam" id="PF13503">
    <property type="entry name" value="DUF4123"/>
    <property type="match status" value="1"/>
</dbReference>
<dbReference type="InterPro" id="IPR025391">
    <property type="entry name" value="DUF4123"/>
</dbReference>
<dbReference type="KEGG" id="dce:O6P33_10770"/>
<reference evidence="2 3" key="1">
    <citation type="submission" date="2022-12" db="EMBL/GenBank/DDBJ databases">
        <title>Coexistence and Characterization of a Novel Tigecycline Resistance gene tet(X) variant and blaNDM-1 in a Pseudomonas caeni Isolate of Chicken Origin.</title>
        <authorList>
            <person name="Lu X."/>
            <person name="Zhang L."/>
            <person name="Li R."/>
            <person name="Wang Z."/>
        </authorList>
    </citation>
    <scope>NUCLEOTIDE SEQUENCE [LARGE SCALE GENOMIC DNA]</scope>
    <source>
        <strain evidence="2 3">CE14</strain>
    </source>
</reference>